<evidence type="ECO:0000256" key="4">
    <source>
        <dbReference type="ARBA" id="ARBA00022741"/>
    </source>
</evidence>
<name>A0ABV6S164_9GAMM</name>
<dbReference type="SUPFAM" id="SSF47384">
    <property type="entry name" value="Homodimeric domain of signal transducing histidine kinase"/>
    <property type="match status" value="1"/>
</dbReference>
<evidence type="ECO:0000256" key="1">
    <source>
        <dbReference type="ARBA" id="ARBA00000085"/>
    </source>
</evidence>
<protein>
    <recommendedName>
        <fullName evidence="2">histidine kinase</fullName>
        <ecNumber evidence="2">2.7.13.3</ecNumber>
    </recommendedName>
</protein>
<evidence type="ECO:0000313" key="9">
    <source>
        <dbReference type="EMBL" id="MFC0682569.1"/>
    </source>
</evidence>
<dbReference type="Proteomes" id="UP001589896">
    <property type="component" value="Unassembled WGS sequence"/>
</dbReference>
<evidence type="ECO:0000313" key="10">
    <source>
        <dbReference type="Proteomes" id="UP001589896"/>
    </source>
</evidence>
<keyword evidence="10" id="KW-1185">Reference proteome</keyword>
<dbReference type="EC" id="2.7.13.3" evidence="2"/>
<dbReference type="Pfam" id="PF00512">
    <property type="entry name" value="HisKA"/>
    <property type="match status" value="1"/>
</dbReference>
<keyword evidence="6" id="KW-0067">ATP-binding</keyword>
<dbReference type="Gene3D" id="3.30.450.20">
    <property type="entry name" value="PAS domain"/>
    <property type="match status" value="2"/>
</dbReference>
<comment type="catalytic activity">
    <reaction evidence="1">
        <text>ATP + protein L-histidine = ADP + protein N-phospho-L-histidine.</text>
        <dbReference type="EC" id="2.7.13.3"/>
    </reaction>
</comment>
<dbReference type="SUPFAM" id="SSF55874">
    <property type="entry name" value="ATPase domain of HSP90 chaperone/DNA topoisomerase II/histidine kinase"/>
    <property type="match status" value="1"/>
</dbReference>
<proteinExistence type="predicted"/>
<evidence type="ECO:0000256" key="6">
    <source>
        <dbReference type="ARBA" id="ARBA00022840"/>
    </source>
</evidence>
<comment type="caution">
    <text evidence="9">The sequence shown here is derived from an EMBL/GenBank/DDBJ whole genome shotgun (WGS) entry which is preliminary data.</text>
</comment>
<dbReference type="InterPro" id="IPR050351">
    <property type="entry name" value="BphY/WalK/GraS-like"/>
</dbReference>
<evidence type="ECO:0000256" key="7">
    <source>
        <dbReference type="ARBA" id="ARBA00023012"/>
    </source>
</evidence>
<sequence>MLANPHSVLLYWGSDLLVLFNDASLPILGEKQEWALGQPFGVVWSEVWEDFRPLMEEVMAGKALYFEDQAIPIAGRPTRPIGWFTYSYTPLRDESGRVQGVFCVATETTEKVIADKSLVESMDEGFVVFETLYDEGRAYDFRYLATNPAFEAQLGATVPLGGTVRDVFPDIERNWIEIFGQVMSTGRSSRFTQELASQGKWYDCFAFRYGAENSTRLGLLFRDVTQARLVEQELAQASRRKDEFLAMLAHELRNPLAPIAAGASLLEMVSGDAERVKKTGAVIARQVRHMTGLVDDLLDVSRVTRGEVNLNLSEVDLHQVLLESIEQVRPLLKARGHEFTLDAPPLAALVDGDQKRLVQTFSNLLINAAK</sequence>
<keyword evidence="5" id="KW-0418">Kinase</keyword>
<dbReference type="Gene3D" id="3.30.565.10">
    <property type="entry name" value="Histidine kinase-like ATPase, C-terminal domain"/>
    <property type="match status" value="1"/>
</dbReference>
<dbReference type="PROSITE" id="PS50109">
    <property type="entry name" value="HIS_KIN"/>
    <property type="match status" value="1"/>
</dbReference>
<dbReference type="InterPro" id="IPR013656">
    <property type="entry name" value="PAS_4"/>
</dbReference>
<keyword evidence="3" id="KW-0808">Transferase</keyword>
<dbReference type="SUPFAM" id="SSF55785">
    <property type="entry name" value="PYP-like sensor domain (PAS domain)"/>
    <property type="match status" value="1"/>
</dbReference>
<feature type="domain" description="Histidine kinase" evidence="8">
    <location>
        <begin position="247"/>
        <end position="370"/>
    </location>
</feature>
<dbReference type="PANTHER" id="PTHR42878">
    <property type="entry name" value="TWO-COMPONENT HISTIDINE KINASE"/>
    <property type="match status" value="1"/>
</dbReference>
<evidence type="ECO:0000256" key="2">
    <source>
        <dbReference type="ARBA" id="ARBA00012438"/>
    </source>
</evidence>
<dbReference type="PANTHER" id="PTHR42878:SF7">
    <property type="entry name" value="SENSOR HISTIDINE KINASE GLRK"/>
    <property type="match status" value="1"/>
</dbReference>
<dbReference type="InterPro" id="IPR036097">
    <property type="entry name" value="HisK_dim/P_sf"/>
</dbReference>
<evidence type="ECO:0000256" key="5">
    <source>
        <dbReference type="ARBA" id="ARBA00022777"/>
    </source>
</evidence>
<dbReference type="Pfam" id="PF08448">
    <property type="entry name" value="PAS_4"/>
    <property type="match status" value="1"/>
</dbReference>
<dbReference type="SMART" id="SM00388">
    <property type="entry name" value="HisKA"/>
    <property type="match status" value="1"/>
</dbReference>
<dbReference type="InterPro" id="IPR035965">
    <property type="entry name" value="PAS-like_dom_sf"/>
</dbReference>
<evidence type="ECO:0000256" key="3">
    <source>
        <dbReference type="ARBA" id="ARBA00022679"/>
    </source>
</evidence>
<organism evidence="9 10">
    <name type="scientific">Lysobacter korlensis</name>
    <dbReference type="NCBI Taxonomy" id="553636"/>
    <lineage>
        <taxon>Bacteria</taxon>
        <taxon>Pseudomonadati</taxon>
        <taxon>Pseudomonadota</taxon>
        <taxon>Gammaproteobacteria</taxon>
        <taxon>Lysobacterales</taxon>
        <taxon>Lysobacteraceae</taxon>
        <taxon>Lysobacter</taxon>
    </lineage>
</organism>
<dbReference type="Gene3D" id="1.10.287.130">
    <property type="match status" value="1"/>
</dbReference>
<dbReference type="InterPro" id="IPR005467">
    <property type="entry name" value="His_kinase_dom"/>
</dbReference>
<dbReference type="EMBL" id="JBHLTG010000015">
    <property type="protein sequence ID" value="MFC0682569.1"/>
    <property type="molecule type" value="Genomic_DNA"/>
</dbReference>
<evidence type="ECO:0000259" key="8">
    <source>
        <dbReference type="PROSITE" id="PS50109"/>
    </source>
</evidence>
<dbReference type="InterPro" id="IPR036890">
    <property type="entry name" value="HATPase_C_sf"/>
</dbReference>
<keyword evidence="7" id="KW-0902">Two-component regulatory system</keyword>
<accession>A0ABV6S164</accession>
<gene>
    <name evidence="9" type="ORF">ACFFGH_32470</name>
</gene>
<dbReference type="CDD" id="cd00082">
    <property type="entry name" value="HisKA"/>
    <property type="match status" value="1"/>
</dbReference>
<dbReference type="InterPro" id="IPR003661">
    <property type="entry name" value="HisK_dim/P_dom"/>
</dbReference>
<dbReference type="RefSeq" id="WP_386676704.1">
    <property type="nucleotide sequence ID" value="NZ_JBHLTG010000015.1"/>
</dbReference>
<keyword evidence="4" id="KW-0547">Nucleotide-binding</keyword>
<reference evidence="9 10" key="1">
    <citation type="submission" date="2024-09" db="EMBL/GenBank/DDBJ databases">
        <authorList>
            <person name="Sun Q."/>
            <person name="Mori K."/>
        </authorList>
    </citation>
    <scope>NUCLEOTIDE SEQUENCE [LARGE SCALE GENOMIC DNA]</scope>
    <source>
        <strain evidence="9 10">KCTC 23076</strain>
    </source>
</reference>